<keyword evidence="6" id="KW-0443">Lipid metabolism</keyword>
<dbReference type="Gene3D" id="3.30.559.70">
    <property type="entry name" value="Choline/Carnitine o-acyltransferase, domain 2"/>
    <property type="match status" value="1"/>
</dbReference>
<evidence type="ECO:0000259" key="11">
    <source>
        <dbReference type="Pfam" id="PF00755"/>
    </source>
</evidence>
<evidence type="ECO:0000313" key="13">
    <source>
        <dbReference type="Proteomes" id="UP001200034"/>
    </source>
</evidence>
<dbReference type="InterPro" id="IPR042572">
    <property type="entry name" value="Carn_acyl_trans_N"/>
</dbReference>
<keyword evidence="5" id="KW-0276">Fatty acid metabolism</keyword>
<evidence type="ECO:0000256" key="3">
    <source>
        <dbReference type="ARBA" id="ARBA00022448"/>
    </source>
</evidence>
<evidence type="ECO:0000256" key="9">
    <source>
        <dbReference type="PIRSR" id="PIRSR600542-1"/>
    </source>
</evidence>
<dbReference type="InterPro" id="IPR023213">
    <property type="entry name" value="CAT-like_dom_sf"/>
</dbReference>
<dbReference type="Pfam" id="PF00755">
    <property type="entry name" value="Carn_acyltransf"/>
    <property type="match status" value="1"/>
</dbReference>
<reference evidence="12" key="1">
    <citation type="journal article" date="2021" name="Mol. Ecol. Resour.">
        <title>Phylogenomic analyses of the genus Drosophila reveals genomic signals of climate adaptation.</title>
        <authorList>
            <person name="Li F."/>
            <person name="Rane R.V."/>
            <person name="Luria V."/>
            <person name="Xiong Z."/>
            <person name="Chen J."/>
            <person name="Li Z."/>
            <person name="Catullo R.A."/>
            <person name="Griffin P.C."/>
            <person name="Schiffer M."/>
            <person name="Pearce S."/>
            <person name="Lee S.F."/>
            <person name="McElroy K."/>
            <person name="Stocker A."/>
            <person name="Shirriffs J."/>
            <person name="Cockerell F."/>
            <person name="Coppin C."/>
            <person name="Sgro C.M."/>
            <person name="Karger A."/>
            <person name="Cain J.W."/>
            <person name="Weber J.A."/>
            <person name="Santpere G."/>
            <person name="Kirschner M.W."/>
            <person name="Hoffmann A.A."/>
            <person name="Oakeshott J.G."/>
            <person name="Zhang G."/>
        </authorList>
    </citation>
    <scope>NUCLEOTIDE SEQUENCE</scope>
    <source>
        <strain evidence="12">BGI-SZ-2011g</strain>
    </source>
</reference>
<feature type="active site" description="Proton acceptor" evidence="9">
    <location>
        <position position="382"/>
    </location>
</feature>
<dbReference type="GO" id="GO:0006635">
    <property type="term" value="P:fatty acid beta-oxidation"/>
    <property type="evidence" value="ECO:0007669"/>
    <property type="project" value="TreeGrafter"/>
</dbReference>
<evidence type="ECO:0000313" key="12">
    <source>
        <dbReference type="EMBL" id="KAH8372427.1"/>
    </source>
</evidence>
<evidence type="ECO:0000256" key="8">
    <source>
        <dbReference type="ARBA" id="ARBA00048999"/>
    </source>
</evidence>
<evidence type="ECO:0000256" key="7">
    <source>
        <dbReference type="ARBA" id="ARBA00023315"/>
    </source>
</evidence>
<comment type="pathway">
    <text evidence="1">Lipid metabolism; fatty acid beta-oxidation.</text>
</comment>
<evidence type="ECO:0000256" key="10">
    <source>
        <dbReference type="RuleBase" id="RU003801"/>
    </source>
</evidence>
<comment type="caution">
    <text evidence="12">The sequence shown here is derived from an EMBL/GenBank/DDBJ whole genome shotgun (WGS) entry which is preliminary data.</text>
</comment>
<dbReference type="Gene3D" id="1.20.1280.180">
    <property type="match status" value="1"/>
</dbReference>
<dbReference type="GO" id="GO:0004095">
    <property type="term" value="F:carnitine O-palmitoyltransferase activity"/>
    <property type="evidence" value="ECO:0007669"/>
    <property type="project" value="TreeGrafter"/>
</dbReference>
<evidence type="ECO:0000256" key="1">
    <source>
        <dbReference type="ARBA" id="ARBA00005005"/>
    </source>
</evidence>
<dbReference type="GO" id="GO:0005739">
    <property type="term" value="C:mitochondrion"/>
    <property type="evidence" value="ECO:0007669"/>
    <property type="project" value="TreeGrafter"/>
</dbReference>
<dbReference type="Gene3D" id="1.10.275.20">
    <property type="entry name" value="Choline/Carnitine o-acyltransferase"/>
    <property type="match status" value="1"/>
</dbReference>
<evidence type="ECO:0000256" key="6">
    <source>
        <dbReference type="ARBA" id="ARBA00023098"/>
    </source>
</evidence>
<keyword evidence="4 10" id="KW-0808">Transferase</keyword>
<dbReference type="InterPro" id="IPR042231">
    <property type="entry name" value="Cho/carn_acyl_trans_2"/>
</dbReference>
<keyword evidence="7 10" id="KW-0012">Acyltransferase</keyword>
<dbReference type="PANTHER" id="PTHR22589">
    <property type="entry name" value="CARNITINE O-ACYLTRANSFERASE"/>
    <property type="match status" value="1"/>
</dbReference>
<comment type="similarity">
    <text evidence="2 10">Belongs to the carnitine/choline acetyltransferase family.</text>
</comment>
<dbReference type="InterPro" id="IPR000542">
    <property type="entry name" value="Carn_acyl_trans"/>
</dbReference>
<dbReference type="SUPFAM" id="SSF52777">
    <property type="entry name" value="CoA-dependent acyltransferases"/>
    <property type="match status" value="2"/>
</dbReference>
<proteinExistence type="inferred from homology"/>
<dbReference type="PROSITE" id="PS00440">
    <property type="entry name" value="ACYLTRANSF_C_2"/>
    <property type="match status" value="1"/>
</dbReference>
<dbReference type="PANTHER" id="PTHR22589:SF16">
    <property type="entry name" value="CARNITINE O-PALMITOYLTRANSFERASE 2, MITOCHONDRIAL"/>
    <property type="match status" value="1"/>
</dbReference>
<keyword evidence="3" id="KW-0813">Transport</keyword>
<evidence type="ECO:0000256" key="5">
    <source>
        <dbReference type="ARBA" id="ARBA00022832"/>
    </source>
</evidence>
<name>A0AAD4PMB6_9MUSC</name>
<organism evidence="12 13">
    <name type="scientific">Drosophila rubida</name>
    <dbReference type="NCBI Taxonomy" id="30044"/>
    <lineage>
        <taxon>Eukaryota</taxon>
        <taxon>Metazoa</taxon>
        <taxon>Ecdysozoa</taxon>
        <taxon>Arthropoda</taxon>
        <taxon>Hexapoda</taxon>
        <taxon>Insecta</taxon>
        <taxon>Pterygota</taxon>
        <taxon>Neoptera</taxon>
        <taxon>Endopterygota</taxon>
        <taxon>Diptera</taxon>
        <taxon>Brachycera</taxon>
        <taxon>Muscomorpha</taxon>
        <taxon>Ephydroidea</taxon>
        <taxon>Drosophilidae</taxon>
        <taxon>Drosophila</taxon>
    </lineage>
</organism>
<dbReference type="Proteomes" id="UP001200034">
    <property type="component" value="Unassembled WGS sequence"/>
</dbReference>
<gene>
    <name evidence="12" type="ORF">KR093_011588</name>
</gene>
<protein>
    <recommendedName>
        <fullName evidence="11">Choline/carnitine acyltransferase domain-containing protein</fullName>
    </recommendedName>
</protein>
<dbReference type="FunFam" id="1.10.275.20:FF:000001">
    <property type="entry name" value="carnitine O-palmitoyltransferase 2, mitochondrial"/>
    <property type="match status" value="1"/>
</dbReference>
<dbReference type="Gene3D" id="3.30.559.10">
    <property type="entry name" value="Chloramphenicol acetyltransferase-like domain"/>
    <property type="match status" value="1"/>
</dbReference>
<accession>A0AAD4PMB6</accession>
<feature type="domain" description="Choline/carnitine acyltransferase" evidence="11">
    <location>
        <begin position="53"/>
        <end position="654"/>
    </location>
</feature>
<dbReference type="InterPro" id="IPR039551">
    <property type="entry name" value="Cho/carn_acyl_trans"/>
</dbReference>
<evidence type="ECO:0000256" key="4">
    <source>
        <dbReference type="ARBA" id="ARBA00022679"/>
    </source>
</evidence>
<keyword evidence="13" id="KW-1185">Reference proteome</keyword>
<sequence>MFRLKVHKTRVAAAAAASATRNATTTTTHGNHYQYLQTSKLPTLYFQRSLPRLPIPLLEKTCERFLAAVQPIVSGEEYAHTQQVVEQFRQGIGMELHAKLKQRDEANKHTSYISQPWFDMYLADRVPLPLNYNPLVVLKNETRPEYQQQVVRATNMIISSLRFWRSLQASKLEPEVYHMNPKKTDNDNYRRWMSIAPKAFATYASYAFKAFPLDMSQYSRLFGTSRIPRLGKDELVLSPDAKHILVMRRGNMYTMNVLDSSGYIESPSVILGRLKSLIALDAQKAPASVPLGVLTSAQRDEWANSRAHFISSSKNADLLQREVDSALFCLCLDTEEDGVYNESDPTPLLKELLAGKSTNRWFDKAISLLVSADGTTSINFEHSWGDGVAVLRYLNEIYRDTTKQPYVSASTPHTPAEGDTSNVRYLDFEFDDRMRADVETAYAKNASVMANLDMNTLRYPKLNKGTCKRHGLSPDSIMQLSFQLAYRQAFQRYVGTYESCSTSAFKHGRTETMRPCTMATKAFCEAVLQPSQKQLSAGELRAMIDKCSSVHGQLTKDAAMGQGFDRHLFALKHTAQLEGLPLPSLYETEAYKRINYNIISTSTLGADTVIAGSFGPVVKDGLGLGYSIMNDMAGAIVTTYKDQARGKEFIDSLEAAFDTICAVIERSSSADKAKAAVRN</sequence>
<dbReference type="EMBL" id="JAJJHW010002585">
    <property type="protein sequence ID" value="KAH8372427.1"/>
    <property type="molecule type" value="Genomic_DNA"/>
</dbReference>
<evidence type="ECO:0000256" key="2">
    <source>
        <dbReference type="ARBA" id="ARBA00005232"/>
    </source>
</evidence>
<dbReference type="AlphaFoldDB" id="A0AAD4PMB6"/>
<comment type="catalytic activity">
    <reaction evidence="8">
        <text>4,8-dimethylnonanoyl-CoA + (R)-carnitine = O-4,8-dimethylnonanoyl-(R)-carnitine + CoA</text>
        <dbReference type="Rhea" id="RHEA:44860"/>
        <dbReference type="ChEBI" id="CHEBI:16347"/>
        <dbReference type="ChEBI" id="CHEBI:57287"/>
        <dbReference type="ChEBI" id="CHEBI:77061"/>
        <dbReference type="ChEBI" id="CHEBI:84654"/>
    </reaction>
</comment>